<name>A0ABV1SL21_9RHOB</name>
<feature type="domain" description="Xylose isomerase-like TIM barrel" evidence="1">
    <location>
        <begin position="24"/>
        <end position="233"/>
    </location>
</feature>
<dbReference type="Proteomes" id="UP001438953">
    <property type="component" value="Unassembled WGS sequence"/>
</dbReference>
<keyword evidence="2" id="KW-0413">Isomerase</keyword>
<dbReference type="SUPFAM" id="SSF51658">
    <property type="entry name" value="Xylose isomerase-like"/>
    <property type="match status" value="1"/>
</dbReference>
<gene>
    <name evidence="2" type="ORF">VSX56_17650</name>
</gene>
<keyword evidence="3" id="KW-1185">Reference proteome</keyword>
<comment type="caution">
    <text evidence="2">The sequence shown here is derived from an EMBL/GenBank/DDBJ whole genome shotgun (WGS) entry which is preliminary data.</text>
</comment>
<evidence type="ECO:0000313" key="2">
    <source>
        <dbReference type="EMBL" id="MER5173593.1"/>
    </source>
</evidence>
<proteinExistence type="predicted"/>
<dbReference type="Pfam" id="PF01261">
    <property type="entry name" value="AP_endonuc_2"/>
    <property type="match status" value="1"/>
</dbReference>
<reference evidence="2 3" key="1">
    <citation type="submission" date="2024-06" db="EMBL/GenBank/DDBJ databases">
        <title>Thioclava kandeliae sp. nov. from a rhizosphere soil sample of Kandelia candel in a mangrove.</title>
        <authorList>
            <person name="Mu T."/>
        </authorList>
    </citation>
    <scope>NUCLEOTIDE SEQUENCE [LARGE SCALE GENOMIC DNA]</scope>
    <source>
        <strain evidence="2 3">CPCC 100088</strain>
    </source>
</reference>
<protein>
    <submittedName>
        <fullName evidence="2">Sugar phosphate isomerase/epimerase</fullName>
    </submittedName>
</protein>
<dbReference type="PANTHER" id="PTHR12110">
    <property type="entry name" value="HYDROXYPYRUVATE ISOMERASE"/>
    <property type="match status" value="1"/>
</dbReference>
<evidence type="ECO:0000313" key="3">
    <source>
        <dbReference type="Proteomes" id="UP001438953"/>
    </source>
</evidence>
<dbReference type="GO" id="GO:0016853">
    <property type="term" value="F:isomerase activity"/>
    <property type="evidence" value="ECO:0007669"/>
    <property type="project" value="UniProtKB-KW"/>
</dbReference>
<accession>A0ABV1SL21</accession>
<dbReference type="Gene3D" id="3.20.20.150">
    <property type="entry name" value="Divalent-metal-dependent TIM barrel enzymes"/>
    <property type="match status" value="1"/>
</dbReference>
<dbReference type="InterPro" id="IPR013022">
    <property type="entry name" value="Xyl_isomerase-like_TIM-brl"/>
</dbReference>
<dbReference type="EMBL" id="JAYWLC010000021">
    <property type="protein sequence ID" value="MER5173593.1"/>
    <property type="molecule type" value="Genomic_DNA"/>
</dbReference>
<dbReference type="PANTHER" id="PTHR12110:SF41">
    <property type="entry name" value="INOSOSE DEHYDRATASE"/>
    <property type="match status" value="1"/>
</dbReference>
<dbReference type="InterPro" id="IPR050312">
    <property type="entry name" value="IolE/XylAMocC-like"/>
</dbReference>
<dbReference type="RefSeq" id="WP_339114799.1">
    <property type="nucleotide sequence ID" value="NZ_JAYWLC010000021.1"/>
</dbReference>
<dbReference type="InterPro" id="IPR036237">
    <property type="entry name" value="Xyl_isomerase-like_sf"/>
</dbReference>
<organism evidence="2 3">
    <name type="scientific">Thioclava kandeliae</name>
    <dbReference type="NCBI Taxonomy" id="3070818"/>
    <lineage>
        <taxon>Bacteria</taxon>
        <taxon>Pseudomonadati</taxon>
        <taxon>Pseudomonadota</taxon>
        <taxon>Alphaproteobacteria</taxon>
        <taxon>Rhodobacterales</taxon>
        <taxon>Paracoccaceae</taxon>
        <taxon>Thioclava</taxon>
    </lineage>
</organism>
<evidence type="ECO:0000259" key="1">
    <source>
        <dbReference type="Pfam" id="PF01261"/>
    </source>
</evidence>
<sequence length="254" mass="27882">MTSPLLSFQLYTARASDSLDTQLAELAAMGITNVEPFGELYADLDGLHSILAQHNMTALSGHFDLEMLEAEPARAIEIARRLGMKTIIAPWLEPEDRPVDLAGWQALAARLLAVGDQMRAGGFIFAWHNHEFEFEPLPCGTMPIEVIMNEAGCALELDVAWVVRAGGDPLMWIERYAERIIAVHVKDIAPEGQNLDQDGWTNVGQGIVDWPAVWAMLPKTGASLAILEHDEPKDWLDFATQSSAAVRQLDGVAV</sequence>